<keyword evidence="2" id="KW-0238">DNA-binding</keyword>
<dbReference type="SUPFAM" id="SSF48008">
    <property type="entry name" value="GntR ligand-binding domain-like"/>
    <property type="match status" value="1"/>
</dbReference>
<dbReference type="Proteomes" id="UP001164020">
    <property type="component" value="Chromosome"/>
</dbReference>
<gene>
    <name evidence="5" type="ORF">OH818_20800</name>
</gene>
<evidence type="ECO:0000256" key="3">
    <source>
        <dbReference type="ARBA" id="ARBA00023163"/>
    </source>
</evidence>
<reference evidence="5" key="1">
    <citation type="submission" date="2022-12" db="EMBL/GenBank/DDBJ databases">
        <title>Jiella pelagia sp. nov., isolated from phosphonate enriched culture of Northwest Pacific surface seawater.</title>
        <authorList>
            <person name="Shin D.Y."/>
            <person name="Hwang C.Y."/>
        </authorList>
    </citation>
    <scope>NUCLEOTIDE SEQUENCE</scope>
    <source>
        <strain evidence="5">HL-NP1</strain>
    </source>
</reference>
<keyword evidence="6" id="KW-1185">Reference proteome</keyword>
<evidence type="ECO:0000256" key="1">
    <source>
        <dbReference type="ARBA" id="ARBA00023015"/>
    </source>
</evidence>
<dbReference type="Pfam" id="PF07729">
    <property type="entry name" value="FCD"/>
    <property type="match status" value="1"/>
</dbReference>
<accession>A0ABY7CBZ9</accession>
<protein>
    <submittedName>
        <fullName evidence="5">FCD domain-containing protein</fullName>
    </submittedName>
</protein>
<evidence type="ECO:0000313" key="6">
    <source>
        <dbReference type="Proteomes" id="UP001164020"/>
    </source>
</evidence>
<feature type="domain" description="GntR C-terminal" evidence="4">
    <location>
        <begin position="8"/>
        <end position="135"/>
    </location>
</feature>
<keyword evidence="1" id="KW-0805">Transcription regulation</keyword>
<name>A0ABY7CBZ9_9HYPH</name>
<dbReference type="SMART" id="SM00895">
    <property type="entry name" value="FCD"/>
    <property type="match status" value="1"/>
</dbReference>
<dbReference type="PANTHER" id="PTHR43537">
    <property type="entry name" value="TRANSCRIPTIONAL REGULATOR, GNTR FAMILY"/>
    <property type="match status" value="1"/>
</dbReference>
<dbReference type="PANTHER" id="PTHR43537:SF5">
    <property type="entry name" value="UXU OPERON TRANSCRIPTIONAL REGULATOR"/>
    <property type="match status" value="1"/>
</dbReference>
<dbReference type="Gene3D" id="1.20.120.530">
    <property type="entry name" value="GntR ligand-binding domain-like"/>
    <property type="match status" value="1"/>
</dbReference>
<dbReference type="InterPro" id="IPR011711">
    <property type="entry name" value="GntR_C"/>
</dbReference>
<dbReference type="InterPro" id="IPR008920">
    <property type="entry name" value="TF_FadR/GntR_C"/>
</dbReference>
<dbReference type="EMBL" id="CP114029">
    <property type="protein sequence ID" value="WAP71270.1"/>
    <property type="molecule type" value="Genomic_DNA"/>
</dbReference>
<dbReference type="RefSeq" id="WP_268883814.1">
    <property type="nucleotide sequence ID" value="NZ_CP114029.1"/>
</dbReference>
<organism evidence="5 6">
    <name type="scientific">Jiella pelagia</name>
    <dbReference type="NCBI Taxonomy" id="2986949"/>
    <lineage>
        <taxon>Bacteria</taxon>
        <taxon>Pseudomonadati</taxon>
        <taxon>Pseudomonadota</taxon>
        <taxon>Alphaproteobacteria</taxon>
        <taxon>Hyphomicrobiales</taxon>
        <taxon>Aurantimonadaceae</taxon>
        <taxon>Jiella</taxon>
    </lineage>
</organism>
<evidence type="ECO:0000256" key="2">
    <source>
        <dbReference type="ARBA" id="ARBA00023125"/>
    </source>
</evidence>
<keyword evidence="3" id="KW-0804">Transcription</keyword>
<evidence type="ECO:0000259" key="4">
    <source>
        <dbReference type="SMART" id="SM00895"/>
    </source>
</evidence>
<proteinExistence type="predicted"/>
<evidence type="ECO:0000313" key="5">
    <source>
        <dbReference type="EMBL" id="WAP71270.1"/>
    </source>
</evidence>
<sequence length="167" mass="18856">MQLGATLRALEFRRSIEPDAAYYASLRRSPTELRAIETALANFEETIRTGDLRRRVDYEFHLAIAAASQNPYYVTGLTAIEYDIDLGQKLARDLSQLGQSERRRSIFVEHKAIFEAIERQNPTDAKRAMEIHLEHSQLRVISRGEEIVRRADAGAKAPAQAGRTDGT</sequence>